<evidence type="ECO:0000313" key="4">
    <source>
        <dbReference type="Proteomes" id="UP000324748"/>
    </source>
</evidence>
<evidence type="ECO:0000313" key="2">
    <source>
        <dbReference type="EMBL" id="KAA1081276.1"/>
    </source>
</evidence>
<gene>
    <name evidence="2" type="ORF">PGT21_032842</name>
    <name evidence="3" type="ORF">PGTUg99_013084</name>
</gene>
<keyword evidence="4" id="KW-1185">Reference proteome</keyword>
<comment type="caution">
    <text evidence="2">The sequence shown here is derived from an EMBL/GenBank/DDBJ whole genome shotgun (WGS) entry which is preliminary data.</text>
</comment>
<evidence type="ECO:0000313" key="3">
    <source>
        <dbReference type="EMBL" id="KAA1130228.1"/>
    </source>
</evidence>
<reference evidence="4 5" key="1">
    <citation type="submission" date="2019-05" db="EMBL/GenBank/DDBJ databases">
        <title>Emergence of the Ug99 lineage of the wheat stem rust pathogen through somatic hybridization.</title>
        <authorList>
            <person name="Li F."/>
            <person name="Upadhyaya N.M."/>
            <person name="Sperschneider J."/>
            <person name="Matny O."/>
            <person name="Nguyen-Phuc H."/>
            <person name="Mago R."/>
            <person name="Raley C."/>
            <person name="Miller M.E."/>
            <person name="Silverstein K.A.T."/>
            <person name="Henningsen E."/>
            <person name="Hirsch C.D."/>
            <person name="Visser B."/>
            <person name="Pretorius Z.A."/>
            <person name="Steffenson B.J."/>
            <person name="Schwessinger B."/>
            <person name="Dodds P.N."/>
            <person name="Figueroa M."/>
        </authorList>
    </citation>
    <scope>NUCLEOTIDE SEQUENCE [LARGE SCALE GENOMIC DNA]</scope>
    <source>
        <strain evidence="2">21-0</strain>
        <strain evidence="3 5">Ug99</strain>
    </source>
</reference>
<sequence>MPPKRTQTKPKPKRTQKKPKPQPPQRPLHPSVKSSTQDQDTHDIPLDPVLAALGNEVTPKNREEDEVSSPENFQSNSDQNPNQQQFDLPPPPDATDMLESIQNFATYHGYMIVTRRTHANNKTFKCERQGKLTISKPA</sequence>
<evidence type="ECO:0000256" key="1">
    <source>
        <dbReference type="SAM" id="MobiDB-lite"/>
    </source>
</evidence>
<organism evidence="2 4">
    <name type="scientific">Puccinia graminis f. sp. tritici</name>
    <dbReference type="NCBI Taxonomy" id="56615"/>
    <lineage>
        <taxon>Eukaryota</taxon>
        <taxon>Fungi</taxon>
        <taxon>Dikarya</taxon>
        <taxon>Basidiomycota</taxon>
        <taxon>Pucciniomycotina</taxon>
        <taxon>Pucciniomycetes</taxon>
        <taxon>Pucciniales</taxon>
        <taxon>Pucciniaceae</taxon>
        <taxon>Puccinia</taxon>
    </lineage>
</organism>
<name>A0A5B0MYE3_PUCGR</name>
<dbReference type="EMBL" id="VDEP01000111">
    <property type="protein sequence ID" value="KAA1130228.1"/>
    <property type="molecule type" value="Genomic_DNA"/>
</dbReference>
<accession>A0A5B0MYE3</accession>
<feature type="region of interest" description="Disordered" evidence="1">
    <location>
        <begin position="1"/>
        <end position="97"/>
    </location>
</feature>
<dbReference type="AlphaFoldDB" id="A0A5B0MYE3"/>
<evidence type="ECO:0000313" key="5">
    <source>
        <dbReference type="Proteomes" id="UP000325313"/>
    </source>
</evidence>
<feature type="compositionally biased region" description="Basic residues" evidence="1">
    <location>
        <begin position="1"/>
        <end position="20"/>
    </location>
</feature>
<feature type="compositionally biased region" description="Low complexity" evidence="1">
    <location>
        <begin position="72"/>
        <end position="87"/>
    </location>
</feature>
<dbReference type="EMBL" id="VSWC01000131">
    <property type="protein sequence ID" value="KAA1081276.1"/>
    <property type="molecule type" value="Genomic_DNA"/>
</dbReference>
<dbReference type="Proteomes" id="UP000324748">
    <property type="component" value="Unassembled WGS sequence"/>
</dbReference>
<dbReference type="Proteomes" id="UP000325313">
    <property type="component" value="Unassembled WGS sequence"/>
</dbReference>
<protein>
    <submittedName>
        <fullName evidence="2">Uncharacterized protein</fullName>
    </submittedName>
</protein>
<proteinExistence type="predicted"/>